<comment type="similarity">
    <text evidence="1">Belongs to the protein kinase superfamily.</text>
</comment>
<dbReference type="Proteomes" id="UP000678499">
    <property type="component" value="Unassembled WGS sequence"/>
</dbReference>
<dbReference type="InterPro" id="IPR016024">
    <property type="entry name" value="ARM-type_fold"/>
</dbReference>
<dbReference type="GO" id="GO:0004672">
    <property type="term" value="F:protein kinase activity"/>
    <property type="evidence" value="ECO:0007669"/>
    <property type="project" value="InterPro"/>
</dbReference>
<evidence type="ECO:0000256" key="1">
    <source>
        <dbReference type="ARBA" id="ARBA00038349"/>
    </source>
</evidence>
<dbReference type="InterPro" id="IPR011989">
    <property type="entry name" value="ARM-like"/>
</dbReference>
<evidence type="ECO:0000313" key="5">
    <source>
        <dbReference type="Proteomes" id="UP000678499"/>
    </source>
</evidence>
<protein>
    <recommendedName>
        <fullName evidence="3">Protein kinase domain-containing protein</fullName>
    </recommendedName>
</protein>
<sequence>MDNVFSKLRSTLISTVGNTAQVVSQVQAALPGNNVTKEYEVVKHIASAGPGFLWKVYSGHKKSTKQEAAVFIFEKKLLERYPKNAREQVLENLRRGVNQVTRLRHPNVLVVQHPLDESRDALAFATEPVFASLGNILGYRENCPDADSLGKLDGFKLDELEIKYGLVQLCDGLNFLHRDVKLVHRNIAVESIVVNASGAWKLFGFDFCVQNESPEGSEPFWKLVEYNSYLPPHAQPHMDFLAPEYATNARIGPWCDMYSVGVLMYALFSGGKPLFRNGDNYEIFRTNAGELEHLTMNNLSCIPIGLRETAKMLLSHNPDIRPEAGQVGETPYFQDIGVKTLSYLDAMYQWDNVQKTQFYKGLAQVLPGLPFRVNLLRVVPCLAKEFVNPPMIPFVLGPVLVVAEEASAEEFREYILPGLKPVLRIADPVQITLIFLQRMELLLSKTPAGDVREYLLPVIYRAIENPDPEIQALGLSIVPKAAPLVDYPALKNAMLPKIKTLCLETKLLKTRVQCLLTIGQILENLDRWLVMDEILPFLPKIPSREPAVLMGVLGIYKLTMDGNKLGISKDVLATQVLPFLFPMCIESGLSLVQFNNVMSVIRDMIDRVEADQRPKVEQLDQMRKEQKSAFQSTLEAGAVSQAKLQWPGAGDSGSSSSYFNGIGGGQKALPPVADDMKAIEWHGAPSESSNSKPKPSLKHLSLEEKQRLAKSLDSGSKAQTVQPIVTPPAATRIPQSSTFPSIASHQNASSNNWPGTSVTSPIAHRDLTSSLINSNMNAFGKPSLNQVQPQVQSPTGFLSPFGQQCLPPPPAPSQNTRAFEDLLPRPGGPKVSMNDMMARAAGPVPLAPTVVHSAPMRPAVNALSSKDIDELLR</sequence>
<dbReference type="SUPFAM" id="SSF48371">
    <property type="entry name" value="ARM repeat"/>
    <property type="match status" value="1"/>
</dbReference>
<evidence type="ECO:0000256" key="2">
    <source>
        <dbReference type="SAM" id="MobiDB-lite"/>
    </source>
</evidence>
<dbReference type="Gene3D" id="1.25.10.10">
    <property type="entry name" value="Leucine-rich Repeat Variant"/>
    <property type="match status" value="1"/>
</dbReference>
<feature type="region of interest" description="Disordered" evidence="2">
    <location>
        <begin position="706"/>
        <end position="761"/>
    </location>
</feature>
<dbReference type="InterPro" id="IPR000719">
    <property type="entry name" value="Prot_kinase_dom"/>
</dbReference>
<dbReference type="PANTHER" id="PTHR12984:SF6">
    <property type="entry name" value="SCY1-LIKE PROTEIN 2"/>
    <property type="match status" value="1"/>
</dbReference>
<dbReference type="GO" id="GO:0005524">
    <property type="term" value="F:ATP binding"/>
    <property type="evidence" value="ECO:0007669"/>
    <property type="project" value="InterPro"/>
</dbReference>
<dbReference type="InterPro" id="IPR051177">
    <property type="entry name" value="CIK-Related_Protein"/>
</dbReference>
<dbReference type="OrthoDB" id="79687at2759"/>
<dbReference type="CDD" id="cd14011">
    <property type="entry name" value="PK_SCY1_like"/>
    <property type="match status" value="1"/>
</dbReference>
<dbReference type="EMBL" id="CAJPEX010000050">
    <property type="protein sequence ID" value="CAG0912808.1"/>
    <property type="molecule type" value="Genomic_DNA"/>
</dbReference>
<reference evidence="4" key="1">
    <citation type="submission" date="2020-11" db="EMBL/GenBank/DDBJ databases">
        <authorList>
            <person name="Tran Van P."/>
        </authorList>
    </citation>
    <scope>NUCLEOTIDE SEQUENCE</scope>
</reference>
<accession>A0A7R9BCI6</accession>
<dbReference type="PROSITE" id="PS50011">
    <property type="entry name" value="PROTEIN_KINASE_DOM"/>
    <property type="match status" value="1"/>
</dbReference>
<dbReference type="InterPro" id="IPR011009">
    <property type="entry name" value="Kinase-like_dom_sf"/>
</dbReference>
<feature type="region of interest" description="Disordered" evidence="2">
    <location>
        <begin position="796"/>
        <end position="818"/>
    </location>
</feature>
<organism evidence="4">
    <name type="scientific">Notodromas monacha</name>
    <dbReference type="NCBI Taxonomy" id="399045"/>
    <lineage>
        <taxon>Eukaryota</taxon>
        <taxon>Metazoa</taxon>
        <taxon>Ecdysozoa</taxon>
        <taxon>Arthropoda</taxon>
        <taxon>Crustacea</taxon>
        <taxon>Oligostraca</taxon>
        <taxon>Ostracoda</taxon>
        <taxon>Podocopa</taxon>
        <taxon>Podocopida</taxon>
        <taxon>Cypridocopina</taxon>
        <taxon>Cypridoidea</taxon>
        <taxon>Cyprididae</taxon>
        <taxon>Notodromas</taxon>
    </lineage>
</organism>
<dbReference type="Gene3D" id="3.30.200.20">
    <property type="entry name" value="Phosphorylase Kinase, domain 1"/>
    <property type="match status" value="1"/>
</dbReference>
<evidence type="ECO:0000259" key="3">
    <source>
        <dbReference type="PROSITE" id="PS50011"/>
    </source>
</evidence>
<feature type="compositionally biased region" description="Polar residues" evidence="2">
    <location>
        <begin position="733"/>
        <end position="760"/>
    </location>
</feature>
<proteinExistence type="inferred from homology"/>
<name>A0A7R9BCI6_9CRUS</name>
<dbReference type="SUPFAM" id="SSF56112">
    <property type="entry name" value="Protein kinase-like (PK-like)"/>
    <property type="match status" value="1"/>
</dbReference>
<dbReference type="AlphaFoldDB" id="A0A7R9BCI6"/>
<dbReference type="EMBL" id="OA882087">
    <property type="protein sequence ID" value="CAD7272656.1"/>
    <property type="molecule type" value="Genomic_DNA"/>
</dbReference>
<dbReference type="Gene3D" id="1.10.510.10">
    <property type="entry name" value="Transferase(Phosphotransferase) domain 1"/>
    <property type="match status" value="1"/>
</dbReference>
<dbReference type="Pfam" id="PF00069">
    <property type="entry name" value="Pkinase"/>
    <property type="match status" value="1"/>
</dbReference>
<feature type="domain" description="Protein kinase" evidence="3">
    <location>
        <begin position="42"/>
        <end position="333"/>
    </location>
</feature>
<keyword evidence="5" id="KW-1185">Reference proteome</keyword>
<gene>
    <name evidence="4" type="ORF">NMOB1V02_LOCUS581</name>
</gene>
<dbReference type="PANTHER" id="PTHR12984">
    <property type="entry name" value="SCY1-RELATED S/T PROTEIN KINASE-LIKE"/>
    <property type="match status" value="1"/>
</dbReference>
<feature type="compositionally biased region" description="Polar residues" evidence="2">
    <location>
        <begin position="713"/>
        <end position="723"/>
    </location>
</feature>
<dbReference type="FunFam" id="3.30.200.20:FF:000179">
    <property type="entry name" value="SCY1 like pseudokinase 2"/>
    <property type="match status" value="1"/>
</dbReference>
<evidence type="ECO:0000313" key="4">
    <source>
        <dbReference type="EMBL" id="CAD7272656.1"/>
    </source>
</evidence>